<keyword evidence="2" id="KW-0119">Carbohydrate metabolism</keyword>
<dbReference type="GO" id="GO:0005975">
    <property type="term" value="P:carbohydrate metabolic process"/>
    <property type="evidence" value="ECO:0007669"/>
    <property type="project" value="InterPro"/>
</dbReference>
<evidence type="ECO:0000313" key="4">
    <source>
        <dbReference type="EMBL" id="TEB06121.1"/>
    </source>
</evidence>
<keyword evidence="4" id="KW-0326">Glycosidase</keyword>
<dbReference type="EC" id="3.2.1.1" evidence="4"/>
<evidence type="ECO:0000259" key="3">
    <source>
        <dbReference type="Pfam" id="PF03065"/>
    </source>
</evidence>
<dbReference type="Pfam" id="PF03065">
    <property type="entry name" value="Glyco_hydro_57"/>
    <property type="match status" value="1"/>
</dbReference>
<proteinExistence type="inferred from homology"/>
<dbReference type="RefSeq" id="WP_190258728.1">
    <property type="nucleotide sequence ID" value="NZ_QFGA01000002.1"/>
</dbReference>
<dbReference type="GO" id="GO:0004556">
    <property type="term" value="F:alpha-amylase activity"/>
    <property type="evidence" value="ECO:0007669"/>
    <property type="project" value="UniProtKB-EC"/>
</dbReference>
<dbReference type="PANTHER" id="PTHR36306:SF3">
    <property type="entry name" value="GLYCOSIDE HYDROLASE FAMILY 57"/>
    <property type="match status" value="1"/>
</dbReference>
<dbReference type="InterPro" id="IPR052046">
    <property type="entry name" value="GH57_Enzymes"/>
</dbReference>
<comment type="caution">
    <text evidence="4">The sequence shown here is derived from an EMBL/GenBank/DDBJ whole genome shotgun (WGS) entry which is preliminary data.</text>
</comment>
<evidence type="ECO:0000313" key="5">
    <source>
        <dbReference type="Proteomes" id="UP000298324"/>
    </source>
</evidence>
<protein>
    <submittedName>
        <fullName evidence="4">Alpha-amylase 1</fullName>
        <ecNumber evidence="4">3.2.1.1</ecNumber>
    </submittedName>
</protein>
<reference evidence="4 5" key="1">
    <citation type="journal article" date="2018" name="Environ. Microbiol.">
        <title>Novel energy conservation strategies and behaviour of Pelotomaculum schinkii driving syntrophic propionate catabolism.</title>
        <authorList>
            <person name="Hidalgo-Ahumada C.A.P."/>
            <person name="Nobu M.K."/>
            <person name="Narihiro T."/>
            <person name="Tamaki H."/>
            <person name="Liu W.T."/>
            <person name="Kamagata Y."/>
            <person name="Stams A.J.M."/>
            <person name="Imachi H."/>
            <person name="Sousa D.Z."/>
        </authorList>
    </citation>
    <scope>NUCLEOTIDE SEQUENCE [LARGE SCALE GENOMIC DNA]</scope>
    <source>
        <strain evidence="4 5">HH</strain>
    </source>
</reference>
<dbReference type="Pfam" id="PF12055">
    <property type="entry name" value="DUF3536"/>
    <property type="match status" value="1"/>
</dbReference>
<dbReference type="Gene3D" id="3.20.110.20">
    <property type="match status" value="1"/>
</dbReference>
<dbReference type="SUPFAM" id="SSF88713">
    <property type="entry name" value="Glycoside hydrolase/deacetylase"/>
    <property type="match status" value="1"/>
</dbReference>
<keyword evidence="5" id="KW-1185">Reference proteome</keyword>
<comment type="similarity">
    <text evidence="1">Belongs to the glycosyl hydrolase 57 family.</text>
</comment>
<keyword evidence="4" id="KW-0378">Hydrolase</keyword>
<organism evidence="4 5">
    <name type="scientific">Pelotomaculum schinkii</name>
    <dbReference type="NCBI Taxonomy" id="78350"/>
    <lineage>
        <taxon>Bacteria</taxon>
        <taxon>Bacillati</taxon>
        <taxon>Bacillota</taxon>
        <taxon>Clostridia</taxon>
        <taxon>Eubacteriales</taxon>
        <taxon>Desulfotomaculaceae</taxon>
        <taxon>Pelotomaculum</taxon>
    </lineage>
</organism>
<dbReference type="PANTHER" id="PTHR36306">
    <property type="entry name" value="ALPHA-AMYLASE-RELATED-RELATED"/>
    <property type="match status" value="1"/>
</dbReference>
<dbReference type="InterPro" id="IPR011330">
    <property type="entry name" value="Glyco_hydro/deAcase_b/a-brl"/>
</dbReference>
<sequence>MEKYICLHGHFYQPPRENPWLEDVELQDSAYPYHDWNDRITAECYEPNTVSRILSGDGWIRKIVNNYSKISFNFGPTLLSWLEKKRPEVYQAIIEADRQSRQNFSGHGSALAQAYNHMIMPLACRRDKYTQVIWGLKDFEYRFGRKPEGMWLPETAVDLETLDIMAEQGIRFTVLAPYQARRVRSLGAGQWYDPGPGGIDTTMPYQVRIPASGRIINVFFYNGEISRAVAFEKLLTNGERFARRLTGAFNENSGAPQLVHIATDGETYGHHHRHGDMALAFALHYIECNNLARLTNYGEYLEKHPPTHEVEIVENSAWSCAHGVERWRNNCGCNSGMHPGWGQAWRAPLRNSLNWLRNSLAPRYQETARQFFRDPWEARNGYINVILRRSPESIKQFLEEHATRRLNPEETIRALKLLEQQRHAMLMFTSCGWFFDEISGIETVQVIKYAARVIQLARELFNSDPEPDFLEMMAKAKSNIPDHRDGAHIYEKFVQPAMVDLLKVGAHYAICSLFESYDDYSGIYCYNVHRENYQNRLAGSARLCAGHARVTSEITQKSVHISYGVINLGNHDVNCGVRPFQNEEAYNRMLQDLTGAFERGDFTGVIRLLDQHFEGATYSLKQLFRDKQRVVLDIILETTLDEVTAEYRKIFDRHASLMHFLKDMDTPQPRALSAAAELMVNTSLRQAFAADMLDIDYIKALLGEAQMSNIPLDGAGLGYVLEQSLEEIGEHFHQQSDLSQIAYLDAVIDMVRSLPFEVNLWKVQNIYYGLLQTVCQERKKKAAQGDGEAKAWVDRFNALGDKLRIRRGK</sequence>
<accession>A0A4Y7RBN0</accession>
<evidence type="ECO:0000256" key="1">
    <source>
        <dbReference type="ARBA" id="ARBA00006821"/>
    </source>
</evidence>
<gene>
    <name evidence="4" type="primary">amyA</name>
    <name evidence="4" type="ORF">Psch_03163</name>
</gene>
<evidence type="ECO:0000256" key="2">
    <source>
        <dbReference type="ARBA" id="ARBA00023277"/>
    </source>
</evidence>
<dbReference type="Proteomes" id="UP000298324">
    <property type="component" value="Unassembled WGS sequence"/>
</dbReference>
<dbReference type="InterPro" id="IPR021923">
    <property type="entry name" value="DUF3536"/>
</dbReference>
<dbReference type="AlphaFoldDB" id="A0A4Y7RBN0"/>
<dbReference type="InterPro" id="IPR004300">
    <property type="entry name" value="Glyco_hydro_57_N"/>
</dbReference>
<name>A0A4Y7RBN0_9FIRM</name>
<dbReference type="EMBL" id="QFGA01000002">
    <property type="protein sequence ID" value="TEB06121.1"/>
    <property type="molecule type" value="Genomic_DNA"/>
</dbReference>
<dbReference type="CDD" id="cd10797">
    <property type="entry name" value="GH57N_APU_like_1"/>
    <property type="match status" value="1"/>
</dbReference>
<feature type="domain" description="Glycoside hydrolase family 57 N-terminal" evidence="3">
    <location>
        <begin position="66"/>
        <end position="311"/>
    </location>
</feature>